<organism evidence="1">
    <name type="scientific">Klebsiella pneumoniae</name>
    <dbReference type="NCBI Taxonomy" id="573"/>
    <lineage>
        <taxon>Bacteria</taxon>
        <taxon>Pseudomonadati</taxon>
        <taxon>Pseudomonadota</taxon>
        <taxon>Gammaproteobacteria</taxon>
        <taxon>Enterobacterales</taxon>
        <taxon>Enterobacteriaceae</taxon>
        <taxon>Klebsiella/Raoultella group</taxon>
        <taxon>Klebsiella</taxon>
        <taxon>Klebsiella pneumoniae complex</taxon>
    </lineage>
</organism>
<name>A0A486NPL1_KLEPN</name>
<sequence length="85" mass="9853">MTNIEFSACAYEAAVQFSVQQRFAAMMTHTHNWNVNRRGADMIAFILDRKADYKAAYPDMLTSDNTIVNQQHFTDFIMSGVWRLQ</sequence>
<gene>
    <name evidence="1" type="ORF">SAMEA4873649_02385</name>
</gene>
<dbReference type="RefSeq" id="WP_048997714.1">
    <property type="nucleotide sequence ID" value="NZ_CAAHBP010000004.1"/>
</dbReference>
<evidence type="ECO:0000313" key="1">
    <source>
        <dbReference type="EMBL" id="VGL61565.1"/>
    </source>
</evidence>
<protein>
    <submittedName>
        <fullName evidence="1">Uncharacterized protein</fullName>
    </submittedName>
</protein>
<dbReference type="EMBL" id="CAAHCQ010000004">
    <property type="protein sequence ID" value="VGL61565.1"/>
    <property type="molecule type" value="Genomic_DNA"/>
</dbReference>
<proteinExistence type="predicted"/>
<accession>A0A486NPL1</accession>
<dbReference type="AlphaFoldDB" id="A0A486NPL1"/>
<reference evidence="1" key="1">
    <citation type="submission" date="2019-03" db="EMBL/GenBank/DDBJ databases">
        <authorList>
            <consortium name="Pathogen Informatics"/>
        </authorList>
    </citation>
    <scope>NUCLEOTIDE SEQUENCE</scope>
    <source>
        <strain evidence="1">5012STDY7626447</strain>
    </source>
</reference>